<proteinExistence type="predicted"/>
<accession>A0A1L7WFZ3</accession>
<dbReference type="InterPro" id="IPR036291">
    <property type="entry name" value="NAD(P)-bd_dom_sf"/>
</dbReference>
<evidence type="ECO:0008006" key="3">
    <source>
        <dbReference type="Google" id="ProtNLM"/>
    </source>
</evidence>
<dbReference type="PANTHER" id="PTHR42820:SF1">
    <property type="entry name" value="SHORT-CHAIN DEHYDROGENASE_REDUCTASE FAMILY PROTEIN"/>
    <property type="match status" value="1"/>
</dbReference>
<gene>
    <name evidence="1" type="ORF">PAC_01565</name>
</gene>
<dbReference type="CDD" id="cd05233">
    <property type="entry name" value="SDR_c"/>
    <property type="match status" value="1"/>
</dbReference>
<dbReference type="OrthoDB" id="5840532at2759"/>
<sequence length="282" mass="30567">MAFVTGGARGFGNAIAVAFSREGARGVAVIDINPQALTEGKKIVESFGTKCLAIEVDVTKEEDVERAVAEAVKDFGRIDYAASVHPSSSKYDQNRKLMGMTSQGISQHPLLSNPHIRHFTEDFRKGMVVNSTGVFLSTKHELRQMMKQDFIEVEEGRVPQRGAIFNSASVNSQMAIVGSMPYTASKYAVLGTTKAAALEARDYSIRVNAIFPGFLLTDLLKPIVGAVNGLPQEVWAGCEARQGRAAKFEEVWHVAVLITSPRMSLVNGVNLFVDGGFTINEA</sequence>
<dbReference type="Gene3D" id="3.40.50.720">
    <property type="entry name" value="NAD(P)-binding Rossmann-like Domain"/>
    <property type="match status" value="1"/>
</dbReference>
<dbReference type="SUPFAM" id="SSF51735">
    <property type="entry name" value="NAD(P)-binding Rossmann-fold domains"/>
    <property type="match status" value="1"/>
</dbReference>
<name>A0A1L7WFZ3_9HELO</name>
<dbReference type="EMBL" id="FJOG01000002">
    <property type="protein sequence ID" value="CZR51688.1"/>
    <property type="molecule type" value="Genomic_DNA"/>
</dbReference>
<evidence type="ECO:0000313" key="2">
    <source>
        <dbReference type="Proteomes" id="UP000184330"/>
    </source>
</evidence>
<organism evidence="1 2">
    <name type="scientific">Phialocephala subalpina</name>
    <dbReference type="NCBI Taxonomy" id="576137"/>
    <lineage>
        <taxon>Eukaryota</taxon>
        <taxon>Fungi</taxon>
        <taxon>Dikarya</taxon>
        <taxon>Ascomycota</taxon>
        <taxon>Pezizomycotina</taxon>
        <taxon>Leotiomycetes</taxon>
        <taxon>Helotiales</taxon>
        <taxon>Mollisiaceae</taxon>
        <taxon>Phialocephala</taxon>
        <taxon>Phialocephala fortinii species complex</taxon>
    </lineage>
</organism>
<evidence type="ECO:0000313" key="1">
    <source>
        <dbReference type="EMBL" id="CZR51688.1"/>
    </source>
</evidence>
<dbReference type="InterPro" id="IPR002347">
    <property type="entry name" value="SDR_fam"/>
</dbReference>
<dbReference type="Proteomes" id="UP000184330">
    <property type="component" value="Unassembled WGS sequence"/>
</dbReference>
<dbReference type="AlphaFoldDB" id="A0A1L7WFZ3"/>
<dbReference type="PRINTS" id="PR00081">
    <property type="entry name" value="GDHRDH"/>
</dbReference>
<dbReference type="Pfam" id="PF13561">
    <property type="entry name" value="adh_short_C2"/>
    <property type="match status" value="1"/>
</dbReference>
<dbReference type="PANTHER" id="PTHR42820">
    <property type="entry name" value="SHORT-CHAIN DEHYDROGENASE REDUCTASE"/>
    <property type="match status" value="1"/>
</dbReference>
<protein>
    <recommendedName>
        <fullName evidence="3">NAD(P)-binding protein</fullName>
    </recommendedName>
</protein>
<dbReference type="STRING" id="576137.A0A1L7WFZ3"/>
<keyword evidence="2" id="KW-1185">Reference proteome</keyword>
<reference evidence="1 2" key="1">
    <citation type="submission" date="2016-03" db="EMBL/GenBank/DDBJ databases">
        <authorList>
            <person name="Ploux O."/>
        </authorList>
    </citation>
    <scope>NUCLEOTIDE SEQUENCE [LARGE SCALE GENOMIC DNA]</scope>
    <source>
        <strain evidence="1 2">UAMH 11012</strain>
    </source>
</reference>
<dbReference type="PRINTS" id="PR00080">
    <property type="entry name" value="SDRFAMILY"/>
</dbReference>